<dbReference type="Proteomes" id="UP000198282">
    <property type="component" value="Unassembled WGS sequence"/>
</dbReference>
<dbReference type="SUPFAM" id="SSF55729">
    <property type="entry name" value="Acyl-CoA N-acyltransferases (Nat)"/>
    <property type="match status" value="1"/>
</dbReference>
<organism evidence="6 7">
    <name type="scientific">Streptosporangium subroseum</name>
    <dbReference type="NCBI Taxonomy" id="106412"/>
    <lineage>
        <taxon>Bacteria</taxon>
        <taxon>Bacillati</taxon>
        <taxon>Actinomycetota</taxon>
        <taxon>Actinomycetes</taxon>
        <taxon>Streptosporangiales</taxon>
        <taxon>Streptosporangiaceae</taxon>
        <taxon>Streptosporangium</taxon>
    </lineage>
</organism>
<sequence>MSVFNAPANTPAYSISLAQDSADVWDVLRLRYLVFTGEPGVRLDSPVPGIDIDEFDTRCEHLIVRENATGLAVGTYRLLPSEDDEPLYSDTLFDLSRLADLRGSMVEIGRFCVHPGHRDGAVLKLLRTGVTRYLLDSGRAWLVGSCSVPLRDGGRQASAVWNRVRRDHLAWAGHRVVPITAWNAGSAPDPDRIPLPSPFGDYLRLGARVCGPPAYDAAFHTADFLMLLSTDEIDSRHIRHLLGATA</sequence>
<protein>
    <submittedName>
        <fullName evidence="6">Putative hemolysin</fullName>
    </submittedName>
</protein>
<dbReference type="InterPro" id="IPR052351">
    <property type="entry name" value="Ornithine_N-alpha-AT"/>
</dbReference>
<keyword evidence="4" id="KW-0443">Lipid metabolism</keyword>
<proteinExistence type="predicted"/>
<keyword evidence="7" id="KW-1185">Reference proteome</keyword>
<dbReference type="PANTHER" id="PTHR37323">
    <property type="entry name" value="GCN5-RELATED N-ACETYLTRANSFERASE"/>
    <property type="match status" value="1"/>
</dbReference>
<dbReference type="InterPro" id="IPR016181">
    <property type="entry name" value="Acyl_CoA_acyltransferase"/>
</dbReference>
<dbReference type="RefSeq" id="WP_089210824.1">
    <property type="nucleotide sequence ID" value="NZ_FZOD01000039.1"/>
</dbReference>
<dbReference type="OrthoDB" id="9787072at2"/>
<dbReference type="Gene3D" id="3.40.630.30">
    <property type="match status" value="1"/>
</dbReference>
<evidence type="ECO:0000256" key="5">
    <source>
        <dbReference type="ARBA" id="ARBA00023315"/>
    </source>
</evidence>
<keyword evidence="3" id="KW-0808">Transferase</keyword>
<keyword evidence="5" id="KW-0012">Acyltransferase</keyword>
<dbReference type="Pfam" id="PF13444">
    <property type="entry name" value="Acetyltransf_5"/>
    <property type="match status" value="1"/>
</dbReference>
<evidence type="ECO:0000256" key="1">
    <source>
        <dbReference type="ARBA" id="ARBA00005189"/>
    </source>
</evidence>
<evidence type="ECO:0000256" key="3">
    <source>
        <dbReference type="ARBA" id="ARBA00022679"/>
    </source>
</evidence>
<dbReference type="EMBL" id="FZOD01000039">
    <property type="protein sequence ID" value="SNT39146.1"/>
    <property type="molecule type" value="Genomic_DNA"/>
</dbReference>
<comment type="pathway">
    <text evidence="1">Lipid metabolism.</text>
</comment>
<dbReference type="GO" id="GO:0016746">
    <property type="term" value="F:acyltransferase activity"/>
    <property type="evidence" value="ECO:0007669"/>
    <property type="project" value="UniProtKB-KW"/>
</dbReference>
<reference evidence="6 7" key="1">
    <citation type="submission" date="2017-06" db="EMBL/GenBank/DDBJ databases">
        <authorList>
            <person name="Kim H.J."/>
            <person name="Triplett B.A."/>
        </authorList>
    </citation>
    <scope>NUCLEOTIDE SEQUENCE [LARGE SCALE GENOMIC DNA]</scope>
    <source>
        <strain evidence="6 7">CGMCC 4.2132</strain>
    </source>
</reference>
<dbReference type="PANTHER" id="PTHR37323:SF1">
    <property type="entry name" value="L-ORNITHINE N(ALPHA)-ACYLTRANSFERASE"/>
    <property type="match status" value="1"/>
</dbReference>
<evidence type="ECO:0000313" key="7">
    <source>
        <dbReference type="Proteomes" id="UP000198282"/>
    </source>
</evidence>
<evidence type="ECO:0000256" key="4">
    <source>
        <dbReference type="ARBA" id="ARBA00023098"/>
    </source>
</evidence>
<dbReference type="AlphaFoldDB" id="A0A239M8S1"/>
<evidence type="ECO:0000256" key="2">
    <source>
        <dbReference type="ARBA" id="ARBA00022516"/>
    </source>
</evidence>
<keyword evidence="2" id="KW-0444">Lipid biosynthesis</keyword>
<gene>
    <name evidence="6" type="ORF">SAMN05216276_10393</name>
</gene>
<evidence type="ECO:0000313" key="6">
    <source>
        <dbReference type="EMBL" id="SNT39146.1"/>
    </source>
</evidence>
<dbReference type="GO" id="GO:0006629">
    <property type="term" value="P:lipid metabolic process"/>
    <property type="evidence" value="ECO:0007669"/>
    <property type="project" value="UniProtKB-KW"/>
</dbReference>
<name>A0A239M8S1_9ACTN</name>
<accession>A0A239M8S1</accession>